<accession>A0A176VUK1</accession>
<sequence>MKPIMVSSDSGDNGVVVSGDNYLRKLRNRYLKFLEDMSFKNTKEDASYEQVDEIYDAVCSLRQVQSLPAEVIRACCAYADVVSRYDTFENKVKNAHFTAVAVEIDNLLSSATMRSMPDDGARMKEDCELFHIKLVNPELYKKLHPTRGPLHPVFEEMIAILQTDLNPFFPTHPRHHKTLIAAVLQYIEACQLENDYTDSSFEVQVDMPRFPLFLREKSGLSEGFILFIVTAPHLVPGNYASEDVSSDRTFFYNKVYPMFPEMFAASGHINDIMSFYKECEEEEDVSGTNYISSVAKIKNITALEALDDLMKQAVEIRKNSMAIAERSGSMEVQRTVAQYFQGLISWHISWERRYRLGEMPLVYGNMQLANL</sequence>
<reference evidence="3" key="1">
    <citation type="submission" date="2016-03" db="EMBL/GenBank/DDBJ databases">
        <title>Mechanisms controlling the formation of the plant cell surface in tip-growing cells are functionally conserved among land plants.</title>
        <authorList>
            <person name="Honkanen S."/>
            <person name="Jones V.A."/>
            <person name="Morieri G."/>
            <person name="Champion C."/>
            <person name="Hetherington A.J."/>
            <person name="Kelly S."/>
            <person name="Saint-Marcoux D."/>
            <person name="Proust H."/>
            <person name="Prescott H."/>
            <person name="Dolan L."/>
        </authorList>
    </citation>
    <scope>NUCLEOTIDE SEQUENCE [LARGE SCALE GENOMIC DNA]</scope>
    <source>
        <tissue evidence="3">Whole gametophyte</tissue>
    </source>
</reference>
<dbReference type="Proteomes" id="UP000077202">
    <property type="component" value="Unassembled WGS sequence"/>
</dbReference>
<evidence type="ECO:0000313" key="3">
    <source>
        <dbReference type="EMBL" id="OAE23556.1"/>
    </source>
</evidence>
<dbReference type="InterPro" id="IPR008949">
    <property type="entry name" value="Isoprenoid_synthase_dom_sf"/>
</dbReference>
<evidence type="ECO:0000256" key="2">
    <source>
        <dbReference type="ARBA" id="ARBA00023239"/>
    </source>
</evidence>
<evidence type="ECO:0008006" key="5">
    <source>
        <dbReference type="Google" id="ProtNLM"/>
    </source>
</evidence>
<name>A0A176VUK1_MARPO</name>
<dbReference type="SUPFAM" id="SSF48576">
    <property type="entry name" value="Terpenoid synthases"/>
    <property type="match status" value="1"/>
</dbReference>
<protein>
    <recommendedName>
        <fullName evidence="5">Terpene synthase</fullName>
    </recommendedName>
</protein>
<evidence type="ECO:0000313" key="4">
    <source>
        <dbReference type="Proteomes" id="UP000077202"/>
    </source>
</evidence>
<dbReference type="EMBL" id="LVLJ01002827">
    <property type="protein sequence ID" value="OAE23556.1"/>
    <property type="molecule type" value="Genomic_DNA"/>
</dbReference>
<dbReference type="AlphaFoldDB" id="A0A176VUK1"/>
<comment type="similarity">
    <text evidence="1">Belongs to the trichodiene synthase family.</text>
</comment>
<evidence type="ECO:0000256" key="1">
    <source>
        <dbReference type="ARBA" id="ARBA00007946"/>
    </source>
</evidence>
<comment type="caution">
    <text evidence="3">The sequence shown here is derived from an EMBL/GenBank/DDBJ whole genome shotgun (WGS) entry which is preliminary data.</text>
</comment>
<proteinExistence type="inferred from homology"/>
<dbReference type="Pfam" id="PF06330">
    <property type="entry name" value="TRI5"/>
    <property type="match status" value="1"/>
</dbReference>
<dbReference type="Gene3D" id="1.10.600.10">
    <property type="entry name" value="Farnesyl Diphosphate Synthase"/>
    <property type="match status" value="1"/>
</dbReference>
<dbReference type="GO" id="GO:0016838">
    <property type="term" value="F:carbon-oxygen lyase activity, acting on phosphates"/>
    <property type="evidence" value="ECO:0007669"/>
    <property type="project" value="InterPro"/>
</dbReference>
<organism evidence="3 4">
    <name type="scientific">Marchantia polymorpha subsp. ruderalis</name>
    <dbReference type="NCBI Taxonomy" id="1480154"/>
    <lineage>
        <taxon>Eukaryota</taxon>
        <taxon>Viridiplantae</taxon>
        <taxon>Streptophyta</taxon>
        <taxon>Embryophyta</taxon>
        <taxon>Marchantiophyta</taxon>
        <taxon>Marchantiopsida</taxon>
        <taxon>Marchantiidae</taxon>
        <taxon>Marchantiales</taxon>
        <taxon>Marchantiaceae</taxon>
        <taxon>Marchantia</taxon>
    </lineage>
</organism>
<gene>
    <name evidence="3" type="ORF">AXG93_4284s1260</name>
</gene>
<keyword evidence="2" id="KW-0456">Lyase</keyword>
<dbReference type="InterPro" id="IPR024652">
    <property type="entry name" value="Trichodiene_synth"/>
</dbReference>
<keyword evidence="4" id="KW-1185">Reference proteome</keyword>